<name>A0ABU0IWS4_9CAUL</name>
<evidence type="ECO:0000313" key="3">
    <source>
        <dbReference type="Proteomes" id="UP001228905"/>
    </source>
</evidence>
<proteinExistence type="predicted"/>
<dbReference type="Pfam" id="PF13576">
    <property type="entry name" value="Pentapeptide_3"/>
    <property type="match status" value="1"/>
</dbReference>
<dbReference type="Gene3D" id="2.160.20.80">
    <property type="entry name" value="E3 ubiquitin-protein ligase SopA"/>
    <property type="match status" value="1"/>
</dbReference>
<dbReference type="Proteomes" id="UP001228905">
    <property type="component" value="Unassembled WGS sequence"/>
</dbReference>
<organism evidence="2 3">
    <name type="scientific">Caulobacter ginsengisoli</name>
    <dbReference type="NCBI Taxonomy" id="400775"/>
    <lineage>
        <taxon>Bacteria</taxon>
        <taxon>Pseudomonadati</taxon>
        <taxon>Pseudomonadota</taxon>
        <taxon>Alphaproteobacteria</taxon>
        <taxon>Caulobacterales</taxon>
        <taxon>Caulobacteraceae</taxon>
        <taxon>Caulobacter</taxon>
    </lineage>
</organism>
<keyword evidence="1" id="KW-1133">Transmembrane helix</keyword>
<protein>
    <recommendedName>
        <fullName evidence="4">Pentapeptide repeat-containing protein</fullName>
    </recommendedName>
</protein>
<reference evidence="2 3" key="1">
    <citation type="submission" date="2023-07" db="EMBL/GenBank/DDBJ databases">
        <title>Genomic Encyclopedia of Type Strains, Phase IV (KMG-IV): sequencing the most valuable type-strain genomes for metagenomic binning, comparative biology and taxonomic classification.</title>
        <authorList>
            <person name="Goeker M."/>
        </authorList>
    </citation>
    <scope>NUCLEOTIDE SEQUENCE [LARGE SCALE GENOMIC DNA]</scope>
    <source>
        <strain evidence="2 3">DSM 18695</strain>
    </source>
</reference>
<accession>A0ABU0IWS4</accession>
<dbReference type="InterPro" id="IPR001646">
    <property type="entry name" value="5peptide_repeat"/>
</dbReference>
<keyword evidence="1" id="KW-0472">Membrane</keyword>
<gene>
    <name evidence="2" type="ORF">QO010_003417</name>
</gene>
<keyword evidence="3" id="KW-1185">Reference proteome</keyword>
<evidence type="ECO:0000313" key="2">
    <source>
        <dbReference type="EMBL" id="MDQ0465628.1"/>
    </source>
</evidence>
<comment type="caution">
    <text evidence="2">The sequence shown here is derived from an EMBL/GenBank/DDBJ whole genome shotgun (WGS) entry which is preliminary data.</text>
</comment>
<sequence>MPKAIVPASEIQSWWRGWREEDFSWNGLARKSWLGWSVNGSGELIPDDLAGETDRSATLQDYWAFEADHLVNGPDGEFTEFHLPLHWSDDSDTLKSSWSRRRCSAIFGRLASQIKSLKEKYPDHQIIAPLDGVVFPHLLKDNYIPSLVSEHDTLSLSISAVCGKLNIGNVDTIEQLELNNCLFLGPFRIDDISFRELVMLHKCLLVGPFRIQTSKMINGLAFSEAAFFGPVRILACEFNGEVAIEDCVFANSVSLATGTANAGVMIEKTRFLGQSTFSRFGFNSEVYVSETVFAGPTRWVAAKFPGEVNFYKVHFGPANFSRAEFEDHVSFEESTFSEIMEFSHVHFAKYASFRNSIFPSDAGMFTGAFRDARFSDGANFVQVNFYHFAAFDEATFKRPPLLNDDERGDWPFAKAVSLARRASLSSWRRPETERQQMPLERAREYFFGALEGGCRSLKLAMEAKRARALEQKFYRYELRARQSRPSTGPSERIVSAAFYLSSNFGHAIFRPIFLTGFVLLAFGLAFALIHYLAVNLPQSTNIMYDRWYNNDDLARGINLSGRQVFRPFSIWDIGTKTIDPWENDILIGGGFFIGLATRLAGTLESMISIGLLFMSGLAIKRRFQLG</sequence>
<dbReference type="EMBL" id="JAUSVS010000007">
    <property type="protein sequence ID" value="MDQ0465628.1"/>
    <property type="molecule type" value="Genomic_DNA"/>
</dbReference>
<evidence type="ECO:0008006" key="4">
    <source>
        <dbReference type="Google" id="ProtNLM"/>
    </source>
</evidence>
<evidence type="ECO:0000256" key="1">
    <source>
        <dbReference type="SAM" id="Phobius"/>
    </source>
</evidence>
<keyword evidence="1" id="KW-0812">Transmembrane</keyword>
<dbReference type="RefSeq" id="WP_307351114.1">
    <property type="nucleotide sequence ID" value="NZ_JAUSVS010000007.1"/>
</dbReference>
<feature type="transmembrane region" description="Helical" evidence="1">
    <location>
        <begin position="512"/>
        <end position="533"/>
    </location>
</feature>